<name>A0A4R5PJ10_9HYPH</name>
<feature type="coiled-coil region" evidence="1">
    <location>
        <begin position="590"/>
        <end position="647"/>
    </location>
</feature>
<comment type="caution">
    <text evidence="4">The sequence shown here is derived from an EMBL/GenBank/DDBJ whole genome shotgun (WGS) entry which is preliminary data.</text>
</comment>
<feature type="coiled-coil region" evidence="1">
    <location>
        <begin position="509"/>
        <end position="549"/>
    </location>
</feature>
<gene>
    <name evidence="4" type="ORF">E2A64_13885</name>
</gene>
<reference evidence="4 5" key="1">
    <citation type="journal article" date="2013" name="Int. J. Syst. Evol. Microbiol.">
        <title>Hoeflea suaedae sp. nov., an endophytic bacterium isolated from the root of the halophyte Suaeda maritima.</title>
        <authorList>
            <person name="Chung E.J."/>
            <person name="Park J.A."/>
            <person name="Pramanik P."/>
            <person name="Bibi F."/>
            <person name="Jeon C.O."/>
            <person name="Chung Y.R."/>
        </authorList>
    </citation>
    <scope>NUCLEOTIDE SEQUENCE [LARGE SCALE GENOMIC DNA]</scope>
    <source>
        <strain evidence="4 5">YC6898</strain>
    </source>
</reference>
<evidence type="ECO:0000313" key="4">
    <source>
        <dbReference type="EMBL" id="TDH34830.1"/>
    </source>
</evidence>
<organism evidence="4 5">
    <name type="scientific">Pseudohoeflea suaedae</name>
    <dbReference type="NCBI Taxonomy" id="877384"/>
    <lineage>
        <taxon>Bacteria</taxon>
        <taxon>Pseudomonadati</taxon>
        <taxon>Pseudomonadota</taxon>
        <taxon>Alphaproteobacteria</taxon>
        <taxon>Hyphomicrobiales</taxon>
        <taxon>Rhizobiaceae</taxon>
        <taxon>Pseudohoeflea</taxon>
    </lineage>
</organism>
<dbReference type="RefSeq" id="WP_133285115.1">
    <property type="nucleotide sequence ID" value="NZ_SMSI01000003.1"/>
</dbReference>
<dbReference type="NCBIfam" id="TIGR02302">
    <property type="entry name" value="aProt_lowcomp"/>
    <property type="match status" value="1"/>
</dbReference>
<dbReference type="OrthoDB" id="8477685at2"/>
<feature type="compositionally biased region" description="Low complexity" evidence="2">
    <location>
        <begin position="264"/>
        <end position="277"/>
    </location>
</feature>
<feature type="compositionally biased region" description="Basic and acidic residues" evidence="2">
    <location>
        <begin position="714"/>
        <end position="724"/>
    </location>
</feature>
<feature type="compositionally biased region" description="Low complexity" evidence="2">
    <location>
        <begin position="732"/>
        <end position="746"/>
    </location>
</feature>
<dbReference type="EMBL" id="SMSI01000003">
    <property type="protein sequence ID" value="TDH34830.1"/>
    <property type="molecule type" value="Genomic_DNA"/>
</dbReference>
<keyword evidence="3" id="KW-0812">Transmembrane</keyword>
<accession>A0A4R5PJ10</accession>
<feature type="transmembrane region" description="Helical" evidence="3">
    <location>
        <begin position="158"/>
        <end position="176"/>
    </location>
</feature>
<keyword evidence="1" id="KW-0175">Coiled coil</keyword>
<keyword evidence="3" id="KW-0472">Membrane</keyword>
<feature type="compositionally biased region" description="Low complexity" evidence="2">
    <location>
        <begin position="652"/>
        <end position="713"/>
    </location>
</feature>
<evidence type="ECO:0000256" key="3">
    <source>
        <dbReference type="SAM" id="Phobius"/>
    </source>
</evidence>
<dbReference type="InterPro" id="IPR012683">
    <property type="entry name" value="CHP02302_TM"/>
</dbReference>
<dbReference type="Pfam" id="PF13779">
    <property type="entry name" value="DUF4175"/>
    <property type="match status" value="1"/>
</dbReference>
<feature type="transmembrane region" description="Helical" evidence="3">
    <location>
        <begin position="36"/>
        <end position="59"/>
    </location>
</feature>
<sequence length="866" mass="94955">MPAPRRSGQSQTNTRLGRAIARARWRMRAVAGAEQLLYRAAPLAGILALFFILSWFGIFRAVPDWARIAMLAILGFGALLSIWPLTRIARTDPRGIDRRIEQKNRITHQAIGAQDDRLGNDDPFARALWAEHQRRLASQIDALSTGTPRSQLPDRDPFGLRVAIGLLLVTAFGYSFSGTSGRVSDAFTRHDDITAADIRVDAWISPPGYISAAPVFLTGQVNRGDAPVHAVEGSEITVRVGSAPDKATITYAGADGARTPIEPTAPGTATGDTTSPAHSTVFTYKPRADGTLSVETSSGRMDFPITITPDEPPVLSFIDEPRRAANGALELAYSITDDHGVVGARAEIVPLEAQGPNAVPLYDPPEYKLTLPRRGARDGEATASQDLTEHPLAGQKVAITLIGTDGAGQEGRSETIETVLPARRFNEPLAAAIIEHRGLLALDAHNLPRIFDLQDALTLAPEETIPNLTHFLLFQSVRGRLDNARSETDLREAIDYMWGVALQIEDGNLSLAARKLRDAQQALADALENGASDEEIARLMDELREAMQDYLSELARQAPNQQAQQNQMSQNMLRQRDLDNMLDQIENLARSGARDQAQELLSQLQQMMNNLQAGRQQQQQQQQGGPMREQMDKLGELMRQQQQLMNETFNLDQQQQGRPGRPPQDGQQQQGQQQQGQNQQGQNQDGEQQPGQGDQPSMEELLQQLQEQQQALRDQLEQMQKELEGLGMQPSEGFGEAGEAMGDAEGNLGGGQTGDALGDQGRALQALREGAQDMMNQMMQAMGQQQPGSGQQPGPYGQGNSGPDDRDPLGRPRASNGPDFGNRVKVPDEIDIQRAREILDAIRKRLGDRLSPEIEKQYLERLLDLQ</sequence>
<protein>
    <submittedName>
        <fullName evidence="4">TIGR02302 family protein</fullName>
    </submittedName>
</protein>
<feature type="compositionally biased region" description="Low complexity" evidence="2">
    <location>
        <begin position="772"/>
        <end position="795"/>
    </location>
</feature>
<evidence type="ECO:0000313" key="5">
    <source>
        <dbReference type="Proteomes" id="UP000295131"/>
    </source>
</evidence>
<proteinExistence type="predicted"/>
<keyword evidence="3" id="KW-1133">Transmembrane helix</keyword>
<feature type="region of interest" description="Disordered" evidence="2">
    <location>
        <begin position="256"/>
        <end position="281"/>
    </location>
</feature>
<keyword evidence="5" id="KW-1185">Reference proteome</keyword>
<feature type="region of interest" description="Disordered" evidence="2">
    <location>
        <begin position="652"/>
        <end position="830"/>
    </location>
</feature>
<dbReference type="Proteomes" id="UP000295131">
    <property type="component" value="Unassembled WGS sequence"/>
</dbReference>
<evidence type="ECO:0000256" key="1">
    <source>
        <dbReference type="SAM" id="Coils"/>
    </source>
</evidence>
<evidence type="ECO:0000256" key="2">
    <source>
        <dbReference type="SAM" id="MobiDB-lite"/>
    </source>
</evidence>
<dbReference type="AlphaFoldDB" id="A0A4R5PJ10"/>
<feature type="transmembrane region" description="Helical" evidence="3">
    <location>
        <begin position="65"/>
        <end position="85"/>
    </location>
</feature>